<reference evidence="9" key="1">
    <citation type="submission" date="2023-06" db="EMBL/GenBank/DDBJ databases">
        <title>Conoideocrella luteorostrata (Hypocreales: Clavicipitaceae), a potential biocontrol fungus for elongate hemlock scale in United States Christmas tree production areas.</title>
        <authorList>
            <person name="Barrett H."/>
            <person name="Lovett B."/>
            <person name="Macias A.M."/>
            <person name="Stajich J.E."/>
            <person name="Kasson M.T."/>
        </authorList>
    </citation>
    <scope>NUCLEOTIDE SEQUENCE</scope>
    <source>
        <strain evidence="9">ARSEF 14590</strain>
    </source>
</reference>
<name>A0AAJ0CKB6_9HYPO</name>
<keyword evidence="3 8" id="KW-1133">Transmembrane helix</keyword>
<evidence type="ECO:0000256" key="7">
    <source>
        <dbReference type="ARBA" id="ARBA00034313"/>
    </source>
</evidence>
<keyword evidence="2 8" id="KW-0812">Transmembrane</keyword>
<comment type="similarity">
    <text evidence="7">Belongs to the anthrone oxygenase family.</text>
</comment>
<evidence type="ECO:0000313" key="10">
    <source>
        <dbReference type="Proteomes" id="UP001251528"/>
    </source>
</evidence>
<dbReference type="GO" id="GO:0016020">
    <property type="term" value="C:membrane"/>
    <property type="evidence" value="ECO:0007669"/>
    <property type="project" value="UniProtKB-SubCell"/>
</dbReference>
<dbReference type="Pfam" id="PF08592">
    <property type="entry name" value="Anthrone_oxy"/>
    <property type="match status" value="1"/>
</dbReference>
<evidence type="ECO:0000256" key="2">
    <source>
        <dbReference type="ARBA" id="ARBA00022692"/>
    </source>
</evidence>
<evidence type="ECO:0000256" key="8">
    <source>
        <dbReference type="SAM" id="Phobius"/>
    </source>
</evidence>
<keyword evidence="4" id="KW-0560">Oxidoreductase</keyword>
<dbReference type="Proteomes" id="UP001251528">
    <property type="component" value="Unassembled WGS sequence"/>
</dbReference>
<dbReference type="GO" id="GO:0004497">
    <property type="term" value="F:monooxygenase activity"/>
    <property type="evidence" value="ECO:0007669"/>
    <property type="project" value="UniProtKB-KW"/>
</dbReference>
<gene>
    <name evidence="9" type="ORF">QQS21_007626</name>
</gene>
<feature type="transmembrane region" description="Helical" evidence="8">
    <location>
        <begin position="36"/>
        <end position="55"/>
    </location>
</feature>
<feature type="transmembrane region" description="Helical" evidence="8">
    <location>
        <begin position="6"/>
        <end position="24"/>
    </location>
</feature>
<sequence>MGATVDTALGIPATAVVSGAFLSGKASQVRKPRPPLTASVGAMMSISAFFVPVCLDTNTDAGQMLRQWARLYHYGHIYLPGLCITTCGLYFYAASSKINEASNQWQKYTFAAVLTAAMIPFTWLIMTPTNENLFELEASRSVPDLSHVRNLVVKWAWLHVTRSLFPLVGAMLGFTVLLQD</sequence>
<accession>A0AAJ0CKB6</accession>
<organism evidence="9 10">
    <name type="scientific">Conoideocrella luteorostrata</name>
    <dbReference type="NCBI Taxonomy" id="1105319"/>
    <lineage>
        <taxon>Eukaryota</taxon>
        <taxon>Fungi</taxon>
        <taxon>Dikarya</taxon>
        <taxon>Ascomycota</taxon>
        <taxon>Pezizomycotina</taxon>
        <taxon>Sordariomycetes</taxon>
        <taxon>Hypocreomycetidae</taxon>
        <taxon>Hypocreales</taxon>
        <taxon>Clavicipitaceae</taxon>
        <taxon>Conoideocrella</taxon>
    </lineage>
</organism>
<dbReference type="AlphaFoldDB" id="A0AAJ0CKB6"/>
<feature type="transmembrane region" description="Helical" evidence="8">
    <location>
        <begin position="155"/>
        <end position="178"/>
    </location>
</feature>
<keyword evidence="6 8" id="KW-0472">Membrane</keyword>
<evidence type="ECO:0000256" key="1">
    <source>
        <dbReference type="ARBA" id="ARBA00004141"/>
    </source>
</evidence>
<dbReference type="EMBL" id="JASWJB010000160">
    <property type="protein sequence ID" value="KAK2594650.1"/>
    <property type="molecule type" value="Genomic_DNA"/>
</dbReference>
<keyword evidence="5" id="KW-0503">Monooxygenase</keyword>
<protein>
    <recommendedName>
        <fullName evidence="11">DUF1772-domain-containing protein</fullName>
    </recommendedName>
</protein>
<evidence type="ECO:0000256" key="6">
    <source>
        <dbReference type="ARBA" id="ARBA00023136"/>
    </source>
</evidence>
<comment type="caution">
    <text evidence="9">The sequence shown here is derived from an EMBL/GenBank/DDBJ whole genome shotgun (WGS) entry which is preliminary data.</text>
</comment>
<evidence type="ECO:0000256" key="4">
    <source>
        <dbReference type="ARBA" id="ARBA00023002"/>
    </source>
</evidence>
<keyword evidence="10" id="KW-1185">Reference proteome</keyword>
<proteinExistence type="inferred from homology"/>
<feature type="transmembrane region" description="Helical" evidence="8">
    <location>
        <begin position="75"/>
        <end position="93"/>
    </location>
</feature>
<dbReference type="InterPro" id="IPR013901">
    <property type="entry name" value="Anthrone_oxy"/>
</dbReference>
<evidence type="ECO:0000313" key="9">
    <source>
        <dbReference type="EMBL" id="KAK2594650.1"/>
    </source>
</evidence>
<dbReference type="PANTHER" id="PTHR35042">
    <property type="entry name" value="ANTHRONE OXYGENASE ENCC"/>
    <property type="match status" value="1"/>
</dbReference>
<feature type="transmembrane region" description="Helical" evidence="8">
    <location>
        <begin position="105"/>
        <end position="126"/>
    </location>
</feature>
<comment type="subcellular location">
    <subcellularLocation>
        <location evidence="1">Membrane</location>
        <topology evidence="1">Multi-pass membrane protein</topology>
    </subcellularLocation>
</comment>
<evidence type="ECO:0008006" key="11">
    <source>
        <dbReference type="Google" id="ProtNLM"/>
    </source>
</evidence>
<dbReference type="PANTHER" id="PTHR35042:SF3">
    <property type="entry name" value="ANTHRONE OXYGENASE-RELATED"/>
    <property type="match status" value="1"/>
</dbReference>
<evidence type="ECO:0000256" key="3">
    <source>
        <dbReference type="ARBA" id="ARBA00022989"/>
    </source>
</evidence>
<evidence type="ECO:0000256" key="5">
    <source>
        <dbReference type="ARBA" id="ARBA00023033"/>
    </source>
</evidence>